<dbReference type="AlphaFoldDB" id="A0A149VES0"/>
<dbReference type="PATRIC" id="fig|178900.7.peg.2129"/>
<dbReference type="InterPro" id="IPR002104">
    <property type="entry name" value="Integrase_catalytic"/>
</dbReference>
<dbReference type="GO" id="GO:0015074">
    <property type="term" value="P:DNA integration"/>
    <property type="evidence" value="ECO:0007669"/>
    <property type="project" value="UniProtKB-KW"/>
</dbReference>
<dbReference type="Gene3D" id="1.10.443.10">
    <property type="entry name" value="Intergrase catalytic core"/>
    <property type="match status" value="1"/>
</dbReference>
<dbReference type="InterPro" id="IPR010998">
    <property type="entry name" value="Integrase_recombinase_N"/>
</dbReference>
<proteinExistence type="inferred from homology"/>
<dbReference type="Proteomes" id="UP000075462">
    <property type="component" value="Unassembled WGS sequence"/>
</dbReference>
<evidence type="ECO:0000256" key="3">
    <source>
        <dbReference type="ARBA" id="ARBA00023125"/>
    </source>
</evidence>
<dbReference type="SUPFAM" id="SSF56349">
    <property type="entry name" value="DNA breaking-rejoining enzymes"/>
    <property type="match status" value="1"/>
</dbReference>
<dbReference type="PANTHER" id="PTHR30349">
    <property type="entry name" value="PHAGE INTEGRASE-RELATED"/>
    <property type="match status" value="1"/>
</dbReference>
<comment type="similarity">
    <text evidence="1">Belongs to the 'phage' integrase family.</text>
</comment>
<dbReference type="EMBL" id="LIAA01000005">
    <property type="protein sequence ID" value="KXV78707.1"/>
    <property type="molecule type" value="Genomic_DNA"/>
</dbReference>
<organism evidence="7 8">
    <name type="scientific">Acetobacter cerevisiae</name>
    <dbReference type="NCBI Taxonomy" id="178900"/>
    <lineage>
        <taxon>Bacteria</taxon>
        <taxon>Pseudomonadati</taxon>
        <taxon>Pseudomonadota</taxon>
        <taxon>Alphaproteobacteria</taxon>
        <taxon>Acetobacterales</taxon>
        <taxon>Acetobacteraceae</taxon>
        <taxon>Acetobacter</taxon>
    </lineage>
</organism>
<evidence type="ECO:0000256" key="1">
    <source>
        <dbReference type="ARBA" id="ARBA00008857"/>
    </source>
</evidence>
<name>A0A149VES0_9PROT</name>
<dbReference type="GO" id="GO:0003677">
    <property type="term" value="F:DNA binding"/>
    <property type="evidence" value="ECO:0007669"/>
    <property type="project" value="UniProtKB-KW"/>
</dbReference>
<reference evidence="7 8" key="1">
    <citation type="submission" date="2015-06" db="EMBL/GenBank/DDBJ databases">
        <title>Improved classification and identification of acetic acid bacteria using matrix-assisted laser desorption/ionization time-of-flight mass spectrometry; Gluconobacter nephelii and Gluconobacter uchimurae are later heterotypic synonyms of Gluconobacter japonicus and Gluconobacter oxydans, respectively.</title>
        <authorList>
            <person name="Li L."/>
            <person name="Cleenwerck I."/>
            <person name="De Vuyst L."/>
            <person name="Vandamme P."/>
        </authorList>
    </citation>
    <scope>NUCLEOTIDE SEQUENCE [LARGE SCALE GENOMIC DNA]</scope>
    <source>
        <strain evidence="7 8">LMG 1545</strain>
    </source>
</reference>
<dbReference type="InterPro" id="IPR050090">
    <property type="entry name" value="Tyrosine_recombinase_XerCD"/>
</dbReference>
<evidence type="ECO:0000256" key="4">
    <source>
        <dbReference type="ARBA" id="ARBA00023172"/>
    </source>
</evidence>
<feature type="region of interest" description="Disordered" evidence="5">
    <location>
        <begin position="108"/>
        <end position="132"/>
    </location>
</feature>
<dbReference type="PROSITE" id="PS51898">
    <property type="entry name" value="TYR_RECOMBINASE"/>
    <property type="match status" value="1"/>
</dbReference>
<keyword evidence="3" id="KW-0238">DNA-binding</keyword>
<evidence type="ECO:0000313" key="8">
    <source>
        <dbReference type="Proteomes" id="UP000075462"/>
    </source>
</evidence>
<evidence type="ECO:0000256" key="5">
    <source>
        <dbReference type="SAM" id="MobiDB-lite"/>
    </source>
</evidence>
<feature type="region of interest" description="Disordered" evidence="5">
    <location>
        <begin position="283"/>
        <end position="306"/>
    </location>
</feature>
<feature type="compositionally biased region" description="Low complexity" evidence="5">
    <location>
        <begin position="114"/>
        <end position="126"/>
    </location>
</feature>
<keyword evidence="2" id="KW-0229">DNA integration</keyword>
<sequence>MFGLKRAASGLWSARLSIPRDRWQDVGKAYGTKSGIRQEFLKSLQTHDKQEAIRRRGPALDALRTQVNGSLEAIGKKPLSGDWVPDWATPEKAIEAGLRYRQQIEQASDDYDPAEGLKPGEAAEGAPESEREHVRSAVTDLVLEASETLPSPADGTRYFKTVMGVVDGTTTPLGPLLDRWERERDQTISKASRAMDAAAINHFAAYVAEYDGQKLGITVKDPMQHLRAKGLESLELRMLGGFTEWLLDSAGLTAKTVGSRVSPLKMFWEWCIRKHIISGPNPWDGATRGLKQQAAQQGKSRPKRREFSETELLAILKADPDQRRWAWGQAIRDLMPLGLLTGARQNELCSLTVDRVVQVPGGELLGIGVIEEDAKNSNSIRRVPLHPLVRPIIERRLAAAIATGEPDAPLFPECKPGGPQGKRGYYFSKRFTDFRRDVLGAASDGLVAFHSFRKCFGTYMRRAAVAGVSECQLSVAQKLMGHKPQTITETTYMEAEMPWPVYEAAILGMVDKGLPESVRAALNQKAHTETFKDR</sequence>
<protein>
    <recommendedName>
        <fullName evidence="6">Tyr recombinase domain-containing protein</fullName>
    </recommendedName>
</protein>
<evidence type="ECO:0000313" key="7">
    <source>
        <dbReference type="EMBL" id="KXV78707.1"/>
    </source>
</evidence>
<dbReference type="Pfam" id="PF00589">
    <property type="entry name" value="Phage_integrase"/>
    <property type="match status" value="1"/>
</dbReference>
<evidence type="ECO:0000259" key="6">
    <source>
        <dbReference type="PROSITE" id="PS51898"/>
    </source>
</evidence>
<dbReference type="GO" id="GO:0006310">
    <property type="term" value="P:DNA recombination"/>
    <property type="evidence" value="ECO:0007669"/>
    <property type="project" value="UniProtKB-KW"/>
</dbReference>
<dbReference type="PANTHER" id="PTHR30349:SF41">
    <property type="entry name" value="INTEGRASE_RECOMBINASE PROTEIN MJ0367-RELATED"/>
    <property type="match status" value="1"/>
</dbReference>
<dbReference type="InterPro" id="IPR013762">
    <property type="entry name" value="Integrase-like_cat_sf"/>
</dbReference>
<dbReference type="Gene3D" id="1.10.150.130">
    <property type="match status" value="1"/>
</dbReference>
<evidence type="ECO:0000256" key="2">
    <source>
        <dbReference type="ARBA" id="ARBA00022908"/>
    </source>
</evidence>
<feature type="domain" description="Tyr recombinase" evidence="6">
    <location>
        <begin position="302"/>
        <end position="506"/>
    </location>
</feature>
<keyword evidence="4" id="KW-0233">DNA recombination</keyword>
<comment type="caution">
    <text evidence="7">The sequence shown here is derived from an EMBL/GenBank/DDBJ whole genome shotgun (WGS) entry which is preliminary data.</text>
</comment>
<gene>
    <name evidence="7" type="ORF">AD954_00835</name>
</gene>
<dbReference type="InterPro" id="IPR011010">
    <property type="entry name" value="DNA_brk_join_enz"/>
</dbReference>
<accession>A0A149VES0</accession>